<dbReference type="CDD" id="cd09598">
    <property type="entry name" value="M4_like"/>
    <property type="match status" value="1"/>
</dbReference>
<gene>
    <name evidence="1" type="ORF">SAMN04488514_10687</name>
</gene>
<evidence type="ECO:0008006" key="3">
    <source>
        <dbReference type="Google" id="ProtNLM"/>
    </source>
</evidence>
<evidence type="ECO:0000313" key="1">
    <source>
        <dbReference type="EMBL" id="SDM21127.1"/>
    </source>
</evidence>
<dbReference type="OrthoDB" id="178184at2"/>
<organism evidence="1 2">
    <name type="scientific">Kriegella aquimaris</name>
    <dbReference type="NCBI Taxonomy" id="192904"/>
    <lineage>
        <taxon>Bacteria</taxon>
        <taxon>Pseudomonadati</taxon>
        <taxon>Bacteroidota</taxon>
        <taxon>Flavobacteriia</taxon>
        <taxon>Flavobacteriales</taxon>
        <taxon>Flavobacteriaceae</taxon>
        <taxon>Kriegella</taxon>
    </lineage>
</organism>
<protein>
    <recommendedName>
        <fullName evidence="3">Peptidase M4</fullName>
    </recommendedName>
</protein>
<reference evidence="1 2" key="1">
    <citation type="submission" date="2016-10" db="EMBL/GenBank/DDBJ databases">
        <authorList>
            <person name="de Groot N.N."/>
        </authorList>
    </citation>
    <scope>NUCLEOTIDE SEQUENCE [LARGE SCALE GENOMIC DNA]</scope>
    <source>
        <strain evidence="1 2">DSM 19886</strain>
    </source>
</reference>
<accession>A0A1G9RE46</accession>
<dbReference type="STRING" id="192904.SAMN04488514_10687"/>
<dbReference type="EMBL" id="FNGV01000006">
    <property type="protein sequence ID" value="SDM21127.1"/>
    <property type="molecule type" value="Genomic_DNA"/>
</dbReference>
<sequence length="681" mass="77948">MDLPSVRKLRGYAFDPSLSIRLETHQINEITYEVPWEEIDYSDGTLRGEYVEIIDYDPSVKEFYETIDFNNQSILAENGLAPSESNPKFHQQMVYAVVMTTIKNFERALGRKMLWSTRKLDYDPQNGKSKYEEYIDRIRIYPHAIREANAYYSPQKKALLFGYFHSNPMDQKDQMPGTLVYTCLSHDIIAHETTHAILDGLQRHYNEPSNPDVLAFHEGFADLVALFQHFTFPDVLKHQIAVTRGDLSRQNLLGELAQQFGVAIGHYGSLRDAIGGINEETGEWEKNIPNPNEYNEVMEPHHRGGILVAAVFDAFLAIYERRVADLNRIASNGTGILPQGELHPDLVNRLATEASKTAQHVLYMCIRAIDYCPPTDITFGEYLRAIITADCDLVSSDPYAYRLAFMEAFKKRGIYPQGIVSLSIESLWYPKISIPEGPNSMIEIIANFLRDYSHKVAYYTNRKDIYEITKGIISGNISLELRKKMLLQPDEYVMSLHRRINVKFNKSNDFIKMTGLMFGNIGENFGIRTSSSNGASFSVQNLRLVNRVGPNGNKVNQVVFSIIQKSGVIIKDDKVLRTFIPDRNVDLTLEKMEKAFIYRGGCTLILDLDSRKLKYSIKKPLLVFRLKNRNQGNPLLNKEAIEKQWLFQNETSVNAMSEFQKYFSATINDHAFEPFALLHQH</sequence>
<keyword evidence="2" id="KW-1185">Reference proteome</keyword>
<name>A0A1G9RE46_9FLAO</name>
<dbReference type="Proteomes" id="UP000199440">
    <property type="component" value="Unassembled WGS sequence"/>
</dbReference>
<proteinExistence type="predicted"/>
<dbReference type="RefSeq" id="WP_089890062.1">
    <property type="nucleotide sequence ID" value="NZ_FNGV01000006.1"/>
</dbReference>
<dbReference type="AlphaFoldDB" id="A0A1G9RE46"/>
<evidence type="ECO:0000313" key="2">
    <source>
        <dbReference type="Proteomes" id="UP000199440"/>
    </source>
</evidence>
<dbReference type="SUPFAM" id="SSF55486">
    <property type="entry name" value="Metalloproteases ('zincins'), catalytic domain"/>
    <property type="match status" value="1"/>
</dbReference>